<dbReference type="SUPFAM" id="SSF51366">
    <property type="entry name" value="Ribulose-phoshate binding barrel"/>
    <property type="match status" value="1"/>
</dbReference>
<name>A0A918MN41_9RHOB</name>
<dbReference type="Proteomes" id="UP000628984">
    <property type="component" value="Unassembled WGS sequence"/>
</dbReference>
<sequence>MKSNLIVMLTLNDVTVADAREVFLASADLPVTFWGFKNVGITPDATRELVALMKSHGKTTVLEVVTYNEASCLENARMAVELGFDYLTGTLFYPSVAEYLADKPIRYFPFFGDVDGSPVTLRGSIDEIVAAATALEGRVHGLDLVAWRHAGGEPVALAKAVVAATDLPVIIAGSISSRERLEIVNEINPFAFTMGSALFEGRFLPGADFRTNLQAVLAAMADI</sequence>
<keyword evidence="2" id="KW-1185">Reference proteome</keyword>
<protein>
    <submittedName>
        <fullName evidence="1">4-hydroxythreonine-4-phosphate dehydrogenase</fullName>
    </submittedName>
</protein>
<accession>A0A918MN41</accession>
<organism evidence="1 2">
    <name type="scientific">Gemmobacter lanyuensis</name>
    <dbReference type="NCBI Taxonomy" id="1054497"/>
    <lineage>
        <taxon>Bacteria</taxon>
        <taxon>Pseudomonadati</taxon>
        <taxon>Pseudomonadota</taxon>
        <taxon>Alphaproteobacteria</taxon>
        <taxon>Rhodobacterales</taxon>
        <taxon>Paracoccaceae</taxon>
        <taxon>Gemmobacter</taxon>
    </lineage>
</organism>
<gene>
    <name evidence="1" type="ORF">GCM10011452_29130</name>
</gene>
<dbReference type="InterPro" id="IPR011060">
    <property type="entry name" value="RibuloseP-bd_barrel"/>
</dbReference>
<comment type="caution">
    <text evidence="1">The sequence shown here is derived from an EMBL/GenBank/DDBJ whole genome shotgun (WGS) entry which is preliminary data.</text>
</comment>
<reference evidence="1" key="1">
    <citation type="journal article" date="2014" name="Int. J. Syst. Evol. Microbiol.">
        <title>Complete genome sequence of Corynebacterium casei LMG S-19264T (=DSM 44701T), isolated from a smear-ripened cheese.</title>
        <authorList>
            <consortium name="US DOE Joint Genome Institute (JGI-PGF)"/>
            <person name="Walter F."/>
            <person name="Albersmeier A."/>
            <person name="Kalinowski J."/>
            <person name="Ruckert C."/>
        </authorList>
    </citation>
    <scope>NUCLEOTIDE SEQUENCE</scope>
    <source>
        <strain evidence="1">KCTC 23714</strain>
    </source>
</reference>
<proteinExistence type="predicted"/>
<evidence type="ECO:0000313" key="1">
    <source>
        <dbReference type="EMBL" id="GGW38890.1"/>
    </source>
</evidence>
<reference evidence="1" key="2">
    <citation type="submission" date="2020-09" db="EMBL/GenBank/DDBJ databases">
        <authorList>
            <person name="Sun Q."/>
            <person name="Kim S."/>
        </authorList>
    </citation>
    <scope>NUCLEOTIDE SEQUENCE</scope>
    <source>
        <strain evidence="1">KCTC 23714</strain>
    </source>
</reference>
<dbReference type="AlphaFoldDB" id="A0A918MN41"/>
<evidence type="ECO:0000313" key="2">
    <source>
        <dbReference type="Proteomes" id="UP000628984"/>
    </source>
</evidence>
<dbReference type="EMBL" id="BMYQ01000010">
    <property type="protein sequence ID" value="GGW38890.1"/>
    <property type="molecule type" value="Genomic_DNA"/>
</dbReference>
<dbReference type="RefSeq" id="WP_189634619.1">
    <property type="nucleotide sequence ID" value="NZ_BMYQ01000010.1"/>
</dbReference>